<accession>A0A0E9PJJ9</accession>
<reference evidence="1" key="2">
    <citation type="journal article" date="2015" name="Fish Shellfish Immunol.">
        <title>Early steps in the European eel (Anguilla anguilla)-Vibrio vulnificus interaction in the gills: Role of the RtxA13 toxin.</title>
        <authorList>
            <person name="Callol A."/>
            <person name="Pajuelo D."/>
            <person name="Ebbesson L."/>
            <person name="Teles M."/>
            <person name="MacKenzie S."/>
            <person name="Amaro C."/>
        </authorList>
    </citation>
    <scope>NUCLEOTIDE SEQUENCE</scope>
</reference>
<organism evidence="1">
    <name type="scientific">Anguilla anguilla</name>
    <name type="common">European freshwater eel</name>
    <name type="synonym">Muraena anguilla</name>
    <dbReference type="NCBI Taxonomy" id="7936"/>
    <lineage>
        <taxon>Eukaryota</taxon>
        <taxon>Metazoa</taxon>
        <taxon>Chordata</taxon>
        <taxon>Craniata</taxon>
        <taxon>Vertebrata</taxon>
        <taxon>Euteleostomi</taxon>
        <taxon>Actinopterygii</taxon>
        <taxon>Neopterygii</taxon>
        <taxon>Teleostei</taxon>
        <taxon>Anguilliformes</taxon>
        <taxon>Anguillidae</taxon>
        <taxon>Anguilla</taxon>
    </lineage>
</organism>
<evidence type="ECO:0000313" key="1">
    <source>
        <dbReference type="EMBL" id="JAH04786.1"/>
    </source>
</evidence>
<name>A0A0E9PJJ9_ANGAN</name>
<protein>
    <submittedName>
        <fullName evidence="1">Uncharacterized protein</fullName>
    </submittedName>
</protein>
<reference evidence="1" key="1">
    <citation type="submission" date="2014-11" db="EMBL/GenBank/DDBJ databases">
        <authorList>
            <person name="Amaro Gonzalez C."/>
        </authorList>
    </citation>
    <scope>NUCLEOTIDE SEQUENCE</scope>
</reference>
<proteinExistence type="predicted"/>
<dbReference type="EMBL" id="GBXM01103791">
    <property type="protein sequence ID" value="JAH04786.1"/>
    <property type="molecule type" value="Transcribed_RNA"/>
</dbReference>
<sequence>MCSNFVREHFRLLRCVGYSFFLTTLKIHNSLLKQS</sequence>
<dbReference type="AlphaFoldDB" id="A0A0E9PJJ9"/>